<dbReference type="InterPro" id="IPR005475">
    <property type="entry name" value="Transketolase-like_Pyr-bd"/>
</dbReference>
<dbReference type="InterPro" id="IPR033247">
    <property type="entry name" value="Transketolase_fam"/>
</dbReference>
<evidence type="ECO:0000256" key="10">
    <source>
        <dbReference type="NCBIfam" id="TIGR00232"/>
    </source>
</evidence>
<keyword evidence="4 11" id="KW-0808">Transferase</keyword>
<gene>
    <name evidence="14" type="primary">tkt</name>
    <name evidence="14" type="ORF">DPM13_18270</name>
</gene>
<evidence type="ECO:0000256" key="9">
    <source>
        <dbReference type="ARBA" id="ARBA00049473"/>
    </source>
</evidence>
<dbReference type="CDD" id="cd07033">
    <property type="entry name" value="TPP_PYR_DXS_TK_like"/>
    <property type="match status" value="1"/>
</dbReference>
<proteinExistence type="inferred from homology"/>
<reference evidence="14 15" key="1">
    <citation type="submission" date="2018-06" db="EMBL/GenBank/DDBJ databases">
        <title>Complete genome sequence of Paracoccus mutanolyticus strain RSP-02 isolated from cellulosic waste.</title>
        <authorList>
            <person name="Amrutha R.N."/>
            <person name="Shrivastav A."/>
            <person name="Buddana S.K."/>
            <person name="Deshpande U."/>
            <person name="Prakasham R.S."/>
        </authorList>
    </citation>
    <scope>NUCLEOTIDE SEQUENCE [LARGE SCALE GENOMIC DNA]</scope>
    <source>
        <strain evidence="14 15">RSP-02</strain>
    </source>
</reference>
<feature type="domain" description="Transketolase-like pyrimidine-binding" evidence="13">
    <location>
        <begin position="358"/>
        <end position="529"/>
    </location>
</feature>
<keyword evidence="7 11" id="KW-0460">Magnesium</keyword>
<dbReference type="InterPro" id="IPR009014">
    <property type="entry name" value="Transketo_C/PFOR_II"/>
</dbReference>
<dbReference type="PANTHER" id="PTHR43522:SF2">
    <property type="entry name" value="TRANSKETOLASE 1-RELATED"/>
    <property type="match status" value="1"/>
</dbReference>
<dbReference type="PROSITE" id="PS00801">
    <property type="entry name" value="TRANSKETOLASE_1"/>
    <property type="match status" value="1"/>
</dbReference>
<feature type="region of interest" description="Disordered" evidence="12">
    <location>
        <begin position="378"/>
        <end position="399"/>
    </location>
</feature>
<accession>A0ABM6WU70</accession>
<evidence type="ECO:0000256" key="8">
    <source>
        <dbReference type="ARBA" id="ARBA00023052"/>
    </source>
</evidence>
<evidence type="ECO:0000259" key="13">
    <source>
        <dbReference type="SMART" id="SM00861"/>
    </source>
</evidence>
<sequence>MDIAARRKADPAHWRLAAAIRALSMDAVEAANSGHPGMPMGMADVATVLFRNHLKFDATAPNWFDRDRFVLSAGHGSMLLYSLLHLTGYEQMSLAQIRNFRQWGAITAGHPEYGHVEGVETTTGPLGQGLATAVGMAIAEEAMRAQFGEGLCNHRTWVIAGDGCLMEGISQEAIALAGHQKLKNLIVLWDDNDITIDGRVSLSDATDQMKRFEASGWRVLACDGHDPVDIERALTDAATGKDDRPVLVACKTIIGYGAPKKQDTSGAHGSPLGAEEIAATRLAYGWEHESFIVPDNILADWRAIGMKGRAAREAWAARVDAAKNREEFARRISGDVSDRLAPTIAALKEQALQTRPKIATRKASEMVLEVLNPELPETMGGSADLTGSNNTRTKDLGTFSPVDRTGRYINYGIREHGMAAAMNGIWLHGGFRPYGGTFMCFTDYARGAMRLSALMGLPVVYVMTHDSIGLGEDGPTHQPVEHLAMLRATPNTLTLRPCDLVETAEAWEIALSQKATPSVLALSRQNLPTLREDGAENLTARGAYVLRDASAEPQVILMASGSEVEIAVAARETLESQGVPTRVVSVPSMELFRDQPEDYRRKVLPKGPVRIAIEAAVRQPWDWLLLGERGRSKKAGFIGMTGFGASAPAPVLYREFGITAEATVAEARRLLDCSGDGRAHRGAAAPWARRPAFHRVQL</sequence>
<keyword evidence="5 11" id="KW-0479">Metal-binding</keyword>
<evidence type="ECO:0000313" key="14">
    <source>
        <dbReference type="EMBL" id="AWX94200.1"/>
    </source>
</evidence>
<dbReference type="EMBL" id="CP030239">
    <property type="protein sequence ID" value="AWX94200.1"/>
    <property type="molecule type" value="Genomic_DNA"/>
</dbReference>
<dbReference type="Gene3D" id="3.40.50.970">
    <property type="match status" value="2"/>
</dbReference>
<dbReference type="NCBIfam" id="TIGR00232">
    <property type="entry name" value="tktlase_bact"/>
    <property type="match status" value="1"/>
</dbReference>
<evidence type="ECO:0000256" key="7">
    <source>
        <dbReference type="ARBA" id="ARBA00022842"/>
    </source>
</evidence>
<dbReference type="InterPro" id="IPR055152">
    <property type="entry name" value="Transketolase-like_C_2"/>
</dbReference>
<keyword evidence="15" id="KW-1185">Reference proteome</keyword>
<comment type="similarity">
    <text evidence="1 11">Belongs to the transketolase family.</text>
</comment>
<name>A0ABM6WU70_9RHOB</name>
<dbReference type="Gene3D" id="3.40.50.920">
    <property type="match status" value="1"/>
</dbReference>
<dbReference type="GO" id="GO:0004802">
    <property type="term" value="F:transketolase activity"/>
    <property type="evidence" value="ECO:0007669"/>
    <property type="project" value="UniProtKB-EC"/>
</dbReference>
<dbReference type="Proteomes" id="UP000249922">
    <property type="component" value="Chromosome"/>
</dbReference>
<dbReference type="SUPFAM" id="SSF52922">
    <property type="entry name" value="TK C-terminal domain-like"/>
    <property type="match status" value="1"/>
</dbReference>
<comment type="catalytic activity">
    <reaction evidence="9 11">
        <text>D-sedoheptulose 7-phosphate + D-glyceraldehyde 3-phosphate = aldehydo-D-ribose 5-phosphate + D-xylulose 5-phosphate</text>
        <dbReference type="Rhea" id="RHEA:10508"/>
        <dbReference type="ChEBI" id="CHEBI:57483"/>
        <dbReference type="ChEBI" id="CHEBI:57737"/>
        <dbReference type="ChEBI" id="CHEBI:58273"/>
        <dbReference type="ChEBI" id="CHEBI:59776"/>
        <dbReference type="EC" id="2.2.1.1"/>
    </reaction>
</comment>
<dbReference type="EC" id="2.2.1.1" evidence="3 10"/>
<comment type="cofactor">
    <cofactor evidence="11">
        <name>thiamine diphosphate</name>
        <dbReference type="ChEBI" id="CHEBI:58937"/>
    </cofactor>
    <text evidence="11">Binds 1 thiamine pyrophosphate per subunit.</text>
</comment>
<dbReference type="PANTHER" id="PTHR43522">
    <property type="entry name" value="TRANSKETOLASE"/>
    <property type="match status" value="1"/>
</dbReference>
<dbReference type="Pfam" id="PF22613">
    <property type="entry name" value="Transketolase_C_1"/>
    <property type="match status" value="1"/>
</dbReference>
<dbReference type="InterPro" id="IPR049557">
    <property type="entry name" value="Transketolase_CS"/>
</dbReference>
<evidence type="ECO:0000256" key="11">
    <source>
        <dbReference type="RuleBase" id="RU004996"/>
    </source>
</evidence>
<evidence type="ECO:0000256" key="4">
    <source>
        <dbReference type="ARBA" id="ARBA00022679"/>
    </source>
</evidence>
<evidence type="ECO:0000256" key="1">
    <source>
        <dbReference type="ARBA" id="ARBA00007131"/>
    </source>
</evidence>
<evidence type="ECO:0000256" key="12">
    <source>
        <dbReference type="SAM" id="MobiDB-lite"/>
    </source>
</evidence>
<evidence type="ECO:0000256" key="6">
    <source>
        <dbReference type="ARBA" id="ARBA00022837"/>
    </source>
</evidence>
<evidence type="ECO:0000256" key="2">
    <source>
        <dbReference type="ARBA" id="ARBA00011738"/>
    </source>
</evidence>
<dbReference type="InterPro" id="IPR005478">
    <property type="entry name" value="Transketolase_bac-like"/>
</dbReference>
<evidence type="ECO:0000256" key="3">
    <source>
        <dbReference type="ARBA" id="ARBA00013152"/>
    </source>
</evidence>
<dbReference type="RefSeq" id="WP_112888568.1">
    <property type="nucleotide sequence ID" value="NZ_CP030239.1"/>
</dbReference>
<dbReference type="Pfam" id="PF00456">
    <property type="entry name" value="Transketolase_N"/>
    <property type="match status" value="1"/>
</dbReference>
<evidence type="ECO:0000256" key="5">
    <source>
        <dbReference type="ARBA" id="ARBA00022723"/>
    </source>
</evidence>
<dbReference type="InterPro" id="IPR020826">
    <property type="entry name" value="Transketolase_BS"/>
</dbReference>
<dbReference type="InterPro" id="IPR005474">
    <property type="entry name" value="Transketolase_N"/>
</dbReference>
<protein>
    <recommendedName>
        <fullName evidence="3 10">Transketolase</fullName>
        <ecNumber evidence="3 10">2.2.1.1</ecNumber>
    </recommendedName>
</protein>
<organism evidence="14 15">
    <name type="scientific">Paracoccus mutanolyticus</name>
    <dbReference type="NCBI Taxonomy" id="1499308"/>
    <lineage>
        <taxon>Bacteria</taxon>
        <taxon>Pseudomonadati</taxon>
        <taxon>Pseudomonadota</taxon>
        <taxon>Alphaproteobacteria</taxon>
        <taxon>Rhodobacterales</taxon>
        <taxon>Paracoccaceae</taxon>
        <taxon>Paracoccus</taxon>
    </lineage>
</organism>
<evidence type="ECO:0000313" key="15">
    <source>
        <dbReference type="Proteomes" id="UP000249922"/>
    </source>
</evidence>
<comment type="function">
    <text evidence="11">Catalyzes the transfer of a two-carbon ketol group from a ketose donor to an aldose acceptor, via a covalent intermediate with the cofactor thiamine pyrophosphate.</text>
</comment>
<dbReference type="InterPro" id="IPR029061">
    <property type="entry name" value="THDP-binding"/>
</dbReference>
<dbReference type="SMART" id="SM00861">
    <property type="entry name" value="Transket_pyr"/>
    <property type="match status" value="1"/>
</dbReference>
<dbReference type="Pfam" id="PF02779">
    <property type="entry name" value="Transket_pyr"/>
    <property type="match status" value="1"/>
</dbReference>
<comment type="cofactor">
    <cofactor evidence="11">
        <name>Mg(2+)</name>
        <dbReference type="ChEBI" id="CHEBI:18420"/>
    </cofactor>
    <cofactor evidence="11">
        <name>Ca(2+)</name>
        <dbReference type="ChEBI" id="CHEBI:29108"/>
    </cofactor>
    <cofactor evidence="11">
        <name>Mn(2+)</name>
        <dbReference type="ChEBI" id="CHEBI:29035"/>
    </cofactor>
    <cofactor evidence="11">
        <name>Co(2+)</name>
        <dbReference type="ChEBI" id="CHEBI:48828"/>
    </cofactor>
    <text evidence="11">Binds 1 Mg(2+) ion per subunit. Can also utilize other divalent metal cations, such as Ca(2+), Mn(2+) and Co(2+).</text>
</comment>
<comment type="subunit">
    <text evidence="2 11">Homodimer.</text>
</comment>
<dbReference type="PROSITE" id="PS00802">
    <property type="entry name" value="TRANSKETOLASE_2"/>
    <property type="match status" value="1"/>
</dbReference>
<keyword evidence="6 11" id="KW-0106">Calcium</keyword>
<dbReference type="SUPFAM" id="SSF52518">
    <property type="entry name" value="Thiamin diphosphate-binding fold (THDP-binding)"/>
    <property type="match status" value="2"/>
</dbReference>
<keyword evidence="8 11" id="KW-0786">Thiamine pyrophosphate</keyword>
<dbReference type="CDD" id="cd02012">
    <property type="entry name" value="TPP_TK"/>
    <property type="match status" value="1"/>
</dbReference>